<dbReference type="GO" id="GO:0006357">
    <property type="term" value="P:regulation of transcription by RNA polymerase II"/>
    <property type="evidence" value="ECO:0000318"/>
    <property type="project" value="GO_Central"/>
</dbReference>
<feature type="compositionally biased region" description="Basic and acidic residues" evidence="7">
    <location>
        <begin position="333"/>
        <end position="349"/>
    </location>
</feature>
<dbReference type="PROSITE" id="PS51805">
    <property type="entry name" value="EPHD"/>
    <property type="match status" value="1"/>
</dbReference>
<dbReference type="PhylomeDB" id="A7RFG5"/>
<keyword evidence="4" id="KW-0862">Zinc</keyword>
<comment type="similarity">
    <text evidence="5">Belongs to the JADE family.</text>
</comment>
<evidence type="ECO:0000313" key="11">
    <source>
        <dbReference type="Proteomes" id="UP000001593"/>
    </source>
</evidence>
<dbReference type="CDD" id="cd15671">
    <property type="entry name" value="ePHD_JADE"/>
    <property type="match status" value="1"/>
</dbReference>
<dbReference type="PANTHER" id="PTHR13793">
    <property type="entry name" value="PHD FINGER PROTEINS"/>
    <property type="match status" value="1"/>
</dbReference>
<dbReference type="InterPro" id="IPR001965">
    <property type="entry name" value="Znf_PHD"/>
</dbReference>
<reference evidence="10 11" key="1">
    <citation type="journal article" date="2007" name="Science">
        <title>Sea anemone genome reveals ancestral eumetazoan gene repertoire and genomic organization.</title>
        <authorList>
            <person name="Putnam N.H."/>
            <person name="Srivastava M."/>
            <person name="Hellsten U."/>
            <person name="Dirks B."/>
            <person name="Chapman J."/>
            <person name="Salamov A."/>
            <person name="Terry A."/>
            <person name="Shapiro H."/>
            <person name="Lindquist E."/>
            <person name="Kapitonov V.V."/>
            <person name="Jurka J."/>
            <person name="Genikhovich G."/>
            <person name="Grigoriev I.V."/>
            <person name="Lucas S.M."/>
            <person name="Steele R.E."/>
            <person name="Finnerty J.R."/>
            <person name="Technau U."/>
            <person name="Martindale M.Q."/>
            <person name="Rokhsar D.S."/>
        </authorList>
    </citation>
    <scope>NUCLEOTIDE SEQUENCE [LARGE SCALE GENOMIC DNA]</scope>
    <source>
        <strain evidence="11">CH2 X CH6</strain>
    </source>
</reference>
<dbReference type="EMBL" id="DS469508">
    <property type="protein sequence ID" value="EDO49715.1"/>
    <property type="molecule type" value="Genomic_DNA"/>
</dbReference>
<evidence type="ECO:0000256" key="3">
    <source>
        <dbReference type="ARBA" id="ARBA00022771"/>
    </source>
</evidence>
<dbReference type="InterPro" id="IPR013083">
    <property type="entry name" value="Znf_RING/FYVE/PHD"/>
</dbReference>
<dbReference type="InParanoid" id="A7RFG5"/>
<dbReference type="OMA" id="CYMVEKR"/>
<dbReference type="InterPro" id="IPR034732">
    <property type="entry name" value="EPHD"/>
</dbReference>
<dbReference type="eggNOG" id="KOG0954">
    <property type="taxonomic scope" value="Eukaryota"/>
</dbReference>
<dbReference type="FunFam" id="3.30.40.10:FF:000004">
    <property type="entry name" value="Jade family PHD finger 2"/>
    <property type="match status" value="1"/>
</dbReference>
<evidence type="ECO:0000256" key="6">
    <source>
        <dbReference type="PROSITE-ProRule" id="PRU00146"/>
    </source>
</evidence>
<proteinExistence type="inferred from homology"/>
<dbReference type="FunFam" id="3.30.40.10:FF:000030">
    <property type="entry name" value="Protein Jade-1 isoform 1"/>
    <property type="match status" value="1"/>
</dbReference>
<evidence type="ECO:0000259" key="9">
    <source>
        <dbReference type="PROSITE" id="PS51805"/>
    </source>
</evidence>
<dbReference type="Proteomes" id="UP000001593">
    <property type="component" value="Unassembled WGS sequence"/>
</dbReference>
<keyword evidence="1" id="KW-0479">Metal-binding</keyword>
<protein>
    <submittedName>
        <fullName evidence="10">Uncharacterized protein</fullName>
    </submittedName>
</protein>
<keyword evidence="3 6" id="KW-0863">Zinc-finger</keyword>
<dbReference type="PROSITE" id="PS50016">
    <property type="entry name" value="ZF_PHD_2"/>
    <property type="match status" value="1"/>
</dbReference>
<dbReference type="Pfam" id="PF13832">
    <property type="entry name" value="zf-HC5HC2H_2"/>
    <property type="match status" value="1"/>
</dbReference>
<dbReference type="PROSITE" id="PS01359">
    <property type="entry name" value="ZF_PHD_1"/>
    <property type="match status" value="1"/>
</dbReference>
<dbReference type="GO" id="GO:0008270">
    <property type="term" value="F:zinc ion binding"/>
    <property type="evidence" value="ECO:0007669"/>
    <property type="project" value="UniProtKB-KW"/>
</dbReference>
<dbReference type="InterPro" id="IPR011011">
    <property type="entry name" value="Znf_FYVE_PHD"/>
</dbReference>
<organism evidence="10 11">
    <name type="scientific">Nematostella vectensis</name>
    <name type="common">Starlet sea anemone</name>
    <dbReference type="NCBI Taxonomy" id="45351"/>
    <lineage>
        <taxon>Eukaryota</taxon>
        <taxon>Metazoa</taxon>
        <taxon>Cnidaria</taxon>
        <taxon>Anthozoa</taxon>
        <taxon>Hexacorallia</taxon>
        <taxon>Actiniaria</taxon>
        <taxon>Edwardsiidae</taxon>
        <taxon>Nematostella</taxon>
    </lineage>
</organism>
<feature type="domain" description="PHD-type" evidence="8">
    <location>
        <begin position="136"/>
        <end position="186"/>
    </location>
</feature>
<dbReference type="SMART" id="SM00249">
    <property type="entry name" value="PHD"/>
    <property type="match status" value="2"/>
</dbReference>
<dbReference type="HOGENOM" id="CLU_033303_1_0_1"/>
<dbReference type="Pfam" id="PF13831">
    <property type="entry name" value="PHD_2"/>
    <property type="match status" value="1"/>
</dbReference>
<name>A7RFG5_NEMVE</name>
<dbReference type="Gene3D" id="3.30.40.10">
    <property type="entry name" value="Zinc/RING finger domain, C3HC4 (zinc finger)"/>
    <property type="match status" value="2"/>
</dbReference>
<dbReference type="SUPFAM" id="SSF57903">
    <property type="entry name" value="FYVE/PHD zinc finger"/>
    <property type="match status" value="1"/>
</dbReference>
<evidence type="ECO:0000256" key="7">
    <source>
        <dbReference type="SAM" id="MobiDB-lite"/>
    </source>
</evidence>
<feature type="region of interest" description="Disordered" evidence="7">
    <location>
        <begin position="303"/>
        <end position="349"/>
    </location>
</feature>
<feature type="domain" description="PHD-type" evidence="9">
    <location>
        <begin position="189"/>
        <end position="305"/>
    </location>
</feature>
<evidence type="ECO:0000313" key="10">
    <source>
        <dbReference type="EMBL" id="EDO49715.1"/>
    </source>
</evidence>
<dbReference type="InterPro" id="IPR050701">
    <property type="entry name" value="Histone_Mod_Regulator"/>
</dbReference>
<feature type="non-terminal residue" evidence="10">
    <location>
        <position position="1"/>
    </location>
</feature>
<gene>
    <name evidence="10" type="ORF">NEMVEDRAFT_v1g80159</name>
</gene>
<dbReference type="CDD" id="cd15573">
    <property type="entry name" value="PHD_JADE"/>
    <property type="match status" value="1"/>
</dbReference>
<accession>A7RFG5</accession>
<evidence type="ECO:0000259" key="8">
    <source>
        <dbReference type="PROSITE" id="PS50016"/>
    </source>
</evidence>
<dbReference type="STRING" id="45351.A7RFG5"/>
<dbReference type="AlphaFoldDB" id="A7RFG5"/>
<evidence type="ECO:0000256" key="1">
    <source>
        <dbReference type="ARBA" id="ARBA00022723"/>
    </source>
</evidence>
<keyword evidence="11" id="KW-1185">Reference proteome</keyword>
<dbReference type="InterPro" id="IPR019786">
    <property type="entry name" value="Zinc_finger_PHD-type_CS"/>
</dbReference>
<evidence type="ECO:0000256" key="2">
    <source>
        <dbReference type="ARBA" id="ARBA00022737"/>
    </source>
</evidence>
<keyword evidence="2" id="KW-0677">Repeat</keyword>
<dbReference type="InterPro" id="IPR019787">
    <property type="entry name" value="Znf_PHD-finger"/>
</dbReference>
<dbReference type="PANTHER" id="PTHR13793:SF160">
    <property type="entry name" value="PHD FINGER PROTEIN RHINOCEROS"/>
    <property type="match status" value="1"/>
</dbReference>
<evidence type="ECO:0000256" key="5">
    <source>
        <dbReference type="ARBA" id="ARBA00038371"/>
    </source>
</evidence>
<sequence length="464" mass="52741">MFQIFRTDLISAMKLPDSQILNTENYMSITDTWRQEWERGVQVSSSQTRGEGCIPPKFLKADEKKKSRTQCIYDLNRTDVEWLTALNSITLSCLGKTELDEGTLEKAIAYMEDKCYENMGYAIVTQKGLSIEYDESVCCDVCQSPESEEGNEMVFCDSCDICVHQACYGIQSIPSGSWLCQPCRWGVAKPPCKLCSACGGAMKKAKGGKTYIHVSCALWVPEVGFGNVERMEPIIKVEKIPTSRWNLVCYLCKEKVGACIQCSVKSCVTAFHVTCGFQEGLDMRTILDDTEVDGVRHVSYCSKHGYKNKSPGKSPGRPPKSPRKSPNKSPPRSPEKIKQDKEEAENQRQKRLKQMEGEFYNYVDVGEIAKDLALPKELASHIHAYWTLKRKARDDVPLVPPTPQQQEKLSGKQGAADISKNLQVQIERLMKMRCDLERLRNLCYMVGKREKMRRELFRVRERVF</sequence>
<evidence type="ECO:0000256" key="4">
    <source>
        <dbReference type="ARBA" id="ARBA00022833"/>
    </source>
</evidence>